<dbReference type="GO" id="GO:0034899">
    <property type="term" value="F:trimethylamine monooxygenase activity"/>
    <property type="evidence" value="ECO:0007669"/>
    <property type="project" value="UniProtKB-EC"/>
</dbReference>
<evidence type="ECO:0000256" key="18">
    <source>
        <dbReference type="RuleBase" id="RU361177"/>
    </source>
</evidence>
<dbReference type="PANTHER" id="PTHR23023">
    <property type="entry name" value="DIMETHYLANILINE MONOOXYGENASE"/>
    <property type="match status" value="1"/>
</dbReference>
<reference evidence="19 20" key="1">
    <citation type="journal article" date="2017" name="PLoS Biol.">
        <title>The sea cucumber genome provides insights into morphological evolution and visceral regeneration.</title>
        <authorList>
            <person name="Zhang X."/>
            <person name="Sun L."/>
            <person name="Yuan J."/>
            <person name="Sun Y."/>
            <person name="Gao Y."/>
            <person name="Zhang L."/>
            <person name="Li S."/>
            <person name="Dai H."/>
            <person name="Hamel J.F."/>
            <person name="Liu C."/>
            <person name="Yu Y."/>
            <person name="Liu S."/>
            <person name="Lin W."/>
            <person name="Guo K."/>
            <person name="Jin S."/>
            <person name="Xu P."/>
            <person name="Storey K.B."/>
            <person name="Huan P."/>
            <person name="Zhang T."/>
            <person name="Zhou Y."/>
            <person name="Zhang J."/>
            <person name="Lin C."/>
            <person name="Li X."/>
            <person name="Xing L."/>
            <person name="Huo D."/>
            <person name="Sun M."/>
            <person name="Wang L."/>
            <person name="Mercier A."/>
            <person name="Li F."/>
            <person name="Yang H."/>
            <person name="Xiang J."/>
        </authorList>
    </citation>
    <scope>NUCLEOTIDE SEQUENCE [LARGE SCALE GENOMIC DNA]</scope>
    <source>
        <strain evidence="19">Shaxun</strain>
        <tissue evidence="19">Muscle</tissue>
    </source>
</reference>
<evidence type="ECO:0000313" key="20">
    <source>
        <dbReference type="Proteomes" id="UP000230750"/>
    </source>
</evidence>
<evidence type="ECO:0000256" key="13">
    <source>
        <dbReference type="ARBA" id="ARBA00045957"/>
    </source>
</evidence>
<comment type="similarity">
    <text evidence="3 18">Belongs to the FMO family.</text>
</comment>
<keyword evidence="6" id="KW-0256">Endoplasmic reticulum</keyword>
<evidence type="ECO:0000256" key="5">
    <source>
        <dbReference type="ARBA" id="ARBA00022692"/>
    </source>
</evidence>
<keyword evidence="9" id="KW-1133">Transmembrane helix</keyword>
<dbReference type="Pfam" id="PF00743">
    <property type="entry name" value="FMO-like"/>
    <property type="match status" value="1"/>
</dbReference>
<keyword evidence="4 18" id="KW-0285">Flavoprotein</keyword>
<dbReference type="Proteomes" id="UP000230750">
    <property type="component" value="Unassembled WGS sequence"/>
</dbReference>
<comment type="catalytic activity">
    <reaction evidence="16">
        <text>trimethylamine + NADPH + O2 = trimethylamine N-oxide + NADP(+) + H2O</text>
        <dbReference type="Rhea" id="RHEA:31979"/>
        <dbReference type="ChEBI" id="CHEBI:15377"/>
        <dbReference type="ChEBI" id="CHEBI:15379"/>
        <dbReference type="ChEBI" id="CHEBI:15724"/>
        <dbReference type="ChEBI" id="CHEBI:57783"/>
        <dbReference type="ChEBI" id="CHEBI:58349"/>
        <dbReference type="ChEBI" id="CHEBI:58389"/>
        <dbReference type="EC" id="1.14.13.148"/>
    </reaction>
    <physiologicalReaction direction="left-to-right" evidence="16">
        <dbReference type="Rhea" id="RHEA:31980"/>
    </physiologicalReaction>
</comment>
<dbReference type="InterPro" id="IPR000960">
    <property type="entry name" value="Flavin_mOase"/>
</dbReference>
<gene>
    <name evidence="19" type="ORF">BSL78_22142</name>
</gene>
<dbReference type="STRING" id="307972.A0A2G8JZ12"/>
<proteinExistence type="inferred from homology"/>
<dbReference type="GO" id="GO:0005789">
    <property type="term" value="C:endoplasmic reticulum membrane"/>
    <property type="evidence" value="ECO:0007669"/>
    <property type="project" value="UniProtKB-SubCell"/>
</dbReference>
<dbReference type="SUPFAM" id="SSF51905">
    <property type="entry name" value="FAD/NAD(P)-binding domain"/>
    <property type="match status" value="1"/>
</dbReference>
<comment type="subcellular location">
    <subcellularLocation>
        <location evidence="2">Endoplasmic reticulum membrane</location>
        <topology evidence="2">Single-pass membrane protein</topology>
    </subcellularLocation>
</comment>
<keyword evidence="10 18" id="KW-0560">Oxidoreductase</keyword>
<evidence type="ECO:0000256" key="2">
    <source>
        <dbReference type="ARBA" id="ARBA00004389"/>
    </source>
</evidence>
<evidence type="ECO:0000256" key="1">
    <source>
        <dbReference type="ARBA" id="ARBA00001974"/>
    </source>
</evidence>
<dbReference type="GO" id="GO:0050661">
    <property type="term" value="F:NADP binding"/>
    <property type="evidence" value="ECO:0007669"/>
    <property type="project" value="InterPro"/>
</dbReference>
<evidence type="ECO:0000256" key="11">
    <source>
        <dbReference type="ARBA" id="ARBA00023033"/>
    </source>
</evidence>
<comment type="cofactor">
    <cofactor evidence="1 18">
        <name>FAD</name>
        <dbReference type="ChEBI" id="CHEBI:57692"/>
    </cofactor>
</comment>
<evidence type="ECO:0000256" key="14">
    <source>
        <dbReference type="ARBA" id="ARBA00047338"/>
    </source>
</evidence>
<keyword evidence="5" id="KW-0812">Transmembrane</keyword>
<keyword evidence="20" id="KW-1185">Reference proteome</keyword>
<protein>
    <recommendedName>
        <fullName evidence="18">Flavin-containing monooxygenase</fullName>
        <ecNumber evidence="18">1.-.-.-</ecNumber>
    </recommendedName>
</protein>
<dbReference type="InterPro" id="IPR036188">
    <property type="entry name" value="FAD/NAD-bd_sf"/>
</dbReference>
<dbReference type="InterPro" id="IPR020946">
    <property type="entry name" value="Flavin_mOase-like"/>
</dbReference>
<evidence type="ECO:0000256" key="16">
    <source>
        <dbReference type="ARBA" id="ARBA00048088"/>
    </source>
</evidence>
<comment type="catalytic activity">
    <reaction evidence="17">
        <text>N,N-dimethylaniline + NADPH + O2 + H(+) = N,N-dimethylaniline N-oxide + NADP(+) + H2O</text>
        <dbReference type="Rhea" id="RHEA:24468"/>
        <dbReference type="ChEBI" id="CHEBI:15377"/>
        <dbReference type="ChEBI" id="CHEBI:15378"/>
        <dbReference type="ChEBI" id="CHEBI:15379"/>
        <dbReference type="ChEBI" id="CHEBI:16269"/>
        <dbReference type="ChEBI" id="CHEBI:17735"/>
        <dbReference type="ChEBI" id="CHEBI:57783"/>
        <dbReference type="ChEBI" id="CHEBI:58349"/>
        <dbReference type="EC" id="1.14.13.8"/>
    </reaction>
    <physiologicalReaction direction="left-to-right" evidence="17">
        <dbReference type="Rhea" id="RHEA:24469"/>
    </physiologicalReaction>
</comment>
<dbReference type="AlphaFoldDB" id="A0A2G8JZ12"/>
<organism evidence="19 20">
    <name type="scientific">Stichopus japonicus</name>
    <name type="common">Sea cucumber</name>
    <dbReference type="NCBI Taxonomy" id="307972"/>
    <lineage>
        <taxon>Eukaryota</taxon>
        <taxon>Metazoa</taxon>
        <taxon>Echinodermata</taxon>
        <taxon>Eleutherozoa</taxon>
        <taxon>Echinozoa</taxon>
        <taxon>Holothuroidea</taxon>
        <taxon>Aspidochirotacea</taxon>
        <taxon>Aspidochirotida</taxon>
        <taxon>Stichopodidae</taxon>
        <taxon>Apostichopus</taxon>
    </lineage>
</organism>
<dbReference type="FunFam" id="3.50.50.60:FF:000159">
    <property type="entry name" value="Dimethylaniline monooxygenase [N-oxide-forming]"/>
    <property type="match status" value="1"/>
</dbReference>
<evidence type="ECO:0000256" key="8">
    <source>
        <dbReference type="ARBA" id="ARBA00022857"/>
    </source>
</evidence>
<dbReference type="GO" id="GO:0050660">
    <property type="term" value="F:flavin adenine dinucleotide binding"/>
    <property type="evidence" value="ECO:0007669"/>
    <property type="project" value="InterPro"/>
</dbReference>
<keyword evidence="12" id="KW-0472">Membrane</keyword>
<comment type="catalytic activity">
    <reaction evidence="14">
        <text>hypotaurine + NADH + O2 + H(+) = taurine + NAD(+) + H2O</text>
        <dbReference type="Rhea" id="RHEA:74111"/>
        <dbReference type="ChEBI" id="CHEBI:15377"/>
        <dbReference type="ChEBI" id="CHEBI:15378"/>
        <dbReference type="ChEBI" id="CHEBI:15379"/>
        <dbReference type="ChEBI" id="CHEBI:57540"/>
        <dbReference type="ChEBI" id="CHEBI:57853"/>
        <dbReference type="ChEBI" id="CHEBI:57945"/>
        <dbReference type="ChEBI" id="CHEBI:507393"/>
        <dbReference type="EC" id="1.14.13.8"/>
    </reaction>
    <physiologicalReaction direction="left-to-right" evidence="14">
        <dbReference type="Rhea" id="RHEA:74112"/>
    </physiologicalReaction>
</comment>
<evidence type="ECO:0000256" key="9">
    <source>
        <dbReference type="ARBA" id="ARBA00022989"/>
    </source>
</evidence>
<evidence type="ECO:0000256" key="7">
    <source>
        <dbReference type="ARBA" id="ARBA00022827"/>
    </source>
</evidence>
<evidence type="ECO:0000256" key="3">
    <source>
        <dbReference type="ARBA" id="ARBA00009183"/>
    </source>
</evidence>
<evidence type="ECO:0000256" key="17">
    <source>
        <dbReference type="ARBA" id="ARBA00049443"/>
    </source>
</evidence>
<evidence type="ECO:0000256" key="4">
    <source>
        <dbReference type="ARBA" id="ARBA00022630"/>
    </source>
</evidence>
<evidence type="ECO:0000313" key="19">
    <source>
        <dbReference type="EMBL" id="PIK41016.1"/>
    </source>
</evidence>
<evidence type="ECO:0000256" key="15">
    <source>
        <dbReference type="ARBA" id="ARBA00048041"/>
    </source>
</evidence>
<comment type="catalytic activity">
    <reaction evidence="15">
        <text>hypotaurine + NADPH + O2 + H(+) = taurine + NADP(+) + H2O</text>
        <dbReference type="Rhea" id="RHEA:69819"/>
        <dbReference type="ChEBI" id="CHEBI:15377"/>
        <dbReference type="ChEBI" id="CHEBI:15378"/>
        <dbReference type="ChEBI" id="CHEBI:15379"/>
        <dbReference type="ChEBI" id="CHEBI:57783"/>
        <dbReference type="ChEBI" id="CHEBI:57853"/>
        <dbReference type="ChEBI" id="CHEBI:58349"/>
        <dbReference type="ChEBI" id="CHEBI:507393"/>
        <dbReference type="EC" id="1.14.13.8"/>
    </reaction>
    <physiologicalReaction direction="left-to-right" evidence="15">
        <dbReference type="Rhea" id="RHEA:69820"/>
    </physiologicalReaction>
</comment>
<accession>A0A2G8JZ12</accession>
<sequence length="244" mass="27027">MSRIAIIGAGASGLTSVKACLEEGLEPTCFEKSNAIGGLWRYREMDNFPDLASVFKSTVINSSKETMAFSDFPPPREFPNYMHNSLLYKYLTMYAENFGVLDHIRFNTSVVSVTEDQSGSGRWRVRVKSETNEEEETHIFDAVMVCIGHHAMPHRPTFEGLDEFQGETIHTHDYKTPGKYEDKKVLVIGIGNSAGDAAVDVSRIASKVYMSTRKEQCGEELENGVLGLQFSSADFSPDGMVTGS</sequence>
<dbReference type="InterPro" id="IPR050346">
    <property type="entry name" value="FMO-like"/>
</dbReference>
<comment type="function">
    <text evidence="13">Broad spectrum monooxygenase that catalyzes the oxygenation of a wide variety of nitrogen- and sulfur-containing compounds including xenobiotics. Catalyzes the S-oxygenation of hypotaurine to produce taurine, an organic osmolyte involved in cell volume regulation as well as a variety of cytoprotective and developmental processes. In vitro, catalyzes the N-oxygenation of trimethylamine (TMA) to produce trimethylamine N-oxide (TMAO) and could therefore participate to the detoxification of this compound that is generated by the action of gut microbiota from dietary precursors such as choline, choline containing compounds, betaine or L-carnitine.</text>
</comment>
<comment type="caution">
    <text evidence="19">The sequence shown here is derived from an EMBL/GenBank/DDBJ whole genome shotgun (WGS) entry which is preliminary data.</text>
</comment>
<keyword evidence="8" id="KW-0521">NADP</keyword>
<evidence type="ECO:0000256" key="12">
    <source>
        <dbReference type="ARBA" id="ARBA00023136"/>
    </source>
</evidence>
<dbReference type="GO" id="GO:0047822">
    <property type="term" value="F:hypotaurine monooxygenase activity"/>
    <property type="evidence" value="ECO:0007669"/>
    <property type="project" value="RHEA"/>
</dbReference>
<dbReference type="OrthoDB" id="66881at2759"/>
<evidence type="ECO:0000256" key="6">
    <source>
        <dbReference type="ARBA" id="ARBA00022824"/>
    </source>
</evidence>
<dbReference type="Gene3D" id="3.50.50.60">
    <property type="entry name" value="FAD/NAD(P)-binding domain"/>
    <property type="match status" value="1"/>
</dbReference>
<dbReference type="PRINTS" id="PR00370">
    <property type="entry name" value="FMOXYGENASE"/>
</dbReference>
<dbReference type="EMBL" id="MRZV01001061">
    <property type="protein sequence ID" value="PIK41016.1"/>
    <property type="molecule type" value="Genomic_DNA"/>
</dbReference>
<dbReference type="GO" id="GO:0004499">
    <property type="term" value="F:N,N-dimethylaniline monooxygenase activity"/>
    <property type="evidence" value="ECO:0007669"/>
    <property type="project" value="InterPro"/>
</dbReference>
<name>A0A2G8JZ12_STIJA</name>
<dbReference type="EC" id="1.-.-.-" evidence="18"/>
<evidence type="ECO:0000256" key="10">
    <source>
        <dbReference type="ARBA" id="ARBA00023002"/>
    </source>
</evidence>
<keyword evidence="7 18" id="KW-0274">FAD</keyword>
<keyword evidence="11 18" id="KW-0503">Monooxygenase</keyword>